<keyword evidence="12" id="KW-1185">Reference proteome</keyword>
<dbReference type="SUPFAM" id="SSF53613">
    <property type="entry name" value="Ribokinase-like"/>
    <property type="match status" value="1"/>
</dbReference>
<dbReference type="AlphaFoldDB" id="A0A1G7HJB0"/>
<feature type="binding site" evidence="9">
    <location>
        <position position="267"/>
    </location>
    <ligand>
        <name>K(+)</name>
        <dbReference type="ChEBI" id="CHEBI:29103"/>
    </ligand>
</feature>
<dbReference type="InterPro" id="IPR029056">
    <property type="entry name" value="Ribokinase-like"/>
</dbReference>
<evidence type="ECO:0000256" key="9">
    <source>
        <dbReference type="HAMAP-Rule" id="MF_01987"/>
    </source>
</evidence>
<protein>
    <recommendedName>
        <fullName evidence="9">Ribokinase</fullName>
        <shortName evidence="9">RK</shortName>
        <ecNumber evidence="9">2.7.1.15</ecNumber>
    </recommendedName>
</protein>
<feature type="binding site" evidence="9">
    <location>
        <position position="231"/>
    </location>
    <ligand>
        <name>K(+)</name>
        <dbReference type="ChEBI" id="CHEBI:29103"/>
    </ligand>
</feature>
<proteinExistence type="inferred from homology"/>
<feature type="binding site" evidence="9">
    <location>
        <begin position="236"/>
        <end position="237"/>
    </location>
    <ligand>
        <name>ATP</name>
        <dbReference type="ChEBI" id="CHEBI:30616"/>
    </ligand>
</feature>
<dbReference type="PRINTS" id="PR00990">
    <property type="entry name" value="RIBOKINASE"/>
</dbReference>
<feature type="binding site" evidence="9">
    <location>
        <position position="237"/>
    </location>
    <ligand>
        <name>substrate</name>
    </ligand>
</feature>
<dbReference type="EMBL" id="FNAT01000006">
    <property type="protein sequence ID" value="SDF00079.1"/>
    <property type="molecule type" value="Genomic_DNA"/>
</dbReference>
<reference evidence="12" key="1">
    <citation type="submission" date="2016-10" db="EMBL/GenBank/DDBJ databases">
        <authorList>
            <person name="Varghese N."/>
            <person name="Submissions S."/>
        </authorList>
    </citation>
    <scope>NUCLEOTIDE SEQUENCE [LARGE SCALE GENOMIC DNA]</scope>
    <source>
        <strain evidence="12">DSM 21424</strain>
    </source>
</reference>
<keyword evidence="7 9" id="KW-0630">Potassium</keyword>
<dbReference type="GO" id="GO:0004747">
    <property type="term" value="F:ribokinase activity"/>
    <property type="evidence" value="ECO:0007669"/>
    <property type="project" value="UniProtKB-UniRule"/>
</dbReference>
<dbReference type="GO" id="GO:0005829">
    <property type="term" value="C:cytosol"/>
    <property type="evidence" value="ECO:0007669"/>
    <property type="project" value="TreeGrafter"/>
</dbReference>
<sequence>MICVFGSINMDLRCDAPAIPAPGETVLGAGLVQGFGGKGANQAVAAARAGARVEMVGAVGADAFGAACRDNLARHGVGTGGVATMPAATGCALIVVDAKGENAITVAAGANHDLAPAPLPEGTTLLLCQMEVPVDAVLEMLRRARAAGRRGVLNLAPVPAGLDAATARALLDATDILVVNAQERAALAALVGTVEGPGLAVIETLGPKGAALTRADGSTLHLPAAPLSPRDTTGAGDSFAGCLAAGLDLGLPLETAAARAISAAGRTCLHEGAQPAPEARAG</sequence>
<evidence type="ECO:0000256" key="5">
    <source>
        <dbReference type="ARBA" id="ARBA00022840"/>
    </source>
</evidence>
<dbReference type="InterPro" id="IPR011877">
    <property type="entry name" value="Ribokinase"/>
</dbReference>
<dbReference type="HAMAP" id="MF_01987">
    <property type="entry name" value="Ribokinase"/>
    <property type="match status" value="1"/>
</dbReference>
<evidence type="ECO:0000256" key="3">
    <source>
        <dbReference type="ARBA" id="ARBA00022741"/>
    </source>
</evidence>
<feature type="binding site" evidence="9">
    <location>
        <position position="272"/>
    </location>
    <ligand>
        <name>K(+)</name>
        <dbReference type="ChEBI" id="CHEBI:29103"/>
    </ligand>
</feature>
<feature type="binding site" evidence="9">
    <location>
        <begin position="37"/>
        <end position="41"/>
    </location>
    <ligand>
        <name>substrate</name>
    </ligand>
</feature>
<dbReference type="OrthoDB" id="9792663at2"/>
<evidence type="ECO:0000256" key="4">
    <source>
        <dbReference type="ARBA" id="ARBA00022777"/>
    </source>
</evidence>
<evidence type="ECO:0000256" key="8">
    <source>
        <dbReference type="ARBA" id="ARBA00023277"/>
    </source>
</evidence>
<dbReference type="GO" id="GO:0046872">
    <property type="term" value="F:metal ion binding"/>
    <property type="evidence" value="ECO:0007669"/>
    <property type="project" value="UniProtKB-KW"/>
</dbReference>
<keyword evidence="1 9" id="KW-0808">Transferase</keyword>
<comment type="cofactor">
    <cofactor evidence="9">
        <name>Mg(2+)</name>
        <dbReference type="ChEBI" id="CHEBI:18420"/>
    </cofactor>
    <text evidence="9">Requires a divalent cation, most likely magnesium in vivo, as an electrophilic catalyst to aid phosphoryl group transfer. It is the chelate of the metal and the nucleotide that is the actual substrate.</text>
</comment>
<feature type="domain" description="Carbohydrate kinase PfkB" evidence="10">
    <location>
        <begin position="2"/>
        <end position="276"/>
    </location>
</feature>
<comment type="function">
    <text evidence="9">Catalyzes the phosphorylation of ribose at O-5 in a reaction requiring ATP and magnesium. The resulting D-ribose-5-phosphate can then be used either for sythesis of nucleotides, histidine, and tryptophan, or as a component of the pentose phosphate pathway.</text>
</comment>
<keyword evidence="4 9" id="KW-0418">Kinase</keyword>
<feature type="active site" description="Proton acceptor" evidence="9">
    <location>
        <position position="237"/>
    </location>
</feature>
<evidence type="ECO:0000313" key="11">
    <source>
        <dbReference type="EMBL" id="SDF00079.1"/>
    </source>
</evidence>
<comment type="caution">
    <text evidence="9">Lacks conserved residue(s) required for the propagation of feature annotation.</text>
</comment>
<dbReference type="Proteomes" id="UP000198922">
    <property type="component" value="Unassembled WGS sequence"/>
</dbReference>
<comment type="activity regulation">
    <text evidence="9">Activated by a monovalent cation that binds near, but not in, the active site. The most likely occupant of the site in vivo is potassium. Ion binding induces a conformational change that may alter substrate affinity.</text>
</comment>
<feature type="binding site" evidence="9">
    <location>
        <begin position="204"/>
        <end position="209"/>
    </location>
    <ligand>
        <name>ATP</name>
        <dbReference type="ChEBI" id="CHEBI:30616"/>
    </ligand>
</feature>
<keyword evidence="9" id="KW-0963">Cytoplasm</keyword>
<dbReference type="STRING" id="521013.SAMN04488567_3167"/>
<dbReference type="EC" id="2.7.1.15" evidence="9"/>
<dbReference type="GO" id="GO:0005524">
    <property type="term" value="F:ATP binding"/>
    <property type="evidence" value="ECO:0007669"/>
    <property type="project" value="UniProtKB-UniRule"/>
</dbReference>
<feature type="binding site" evidence="9">
    <location>
        <position position="233"/>
    </location>
    <ligand>
        <name>K(+)</name>
        <dbReference type="ChEBI" id="CHEBI:29103"/>
    </ligand>
</feature>
<organism evidence="11 12">
    <name type="scientific">Limimaricola pyoseonensis</name>
    <dbReference type="NCBI Taxonomy" id="521013"/>
    <lineage>
        <taxon>Bacteria</taxon>
        <taxon>Pseudomonadati</taxon>
        <taxon>Pseudomonadota</taxon>
        <taxon>Alphaproteobacteria</taxon>
        <taxon>Rhodobacterales</taxon>
        <taxon>Paracoccaceae</taxon>
        <taxon>Limimaricola</taxon>
    </lineage>
</organism>
<dbReference type="InterPro" id="IPR011611">
    <property type="entry name" value="PfkB_dom"/>
</dbReference>
<dbReference type="RefSeq" id="WP_090113584.1">
    <property type="nucleotide sequence ID" value="NZ_FNAT01000006.1"/>
</dbReference>
<keyword evidence="2 9" id="KW-0479">Metal-binding</keyword>
<keyword evidence="6 9" id="KW-0460">Magnesium</keyword>
<feature type="binding site" evidence="9">
    <location>
        <begin position="9"/>
        <end position="11"/>
    </location>
    <ligand>
        <name>substrate</name>
    </ligand>
</feature>
<gene>
    <name evidence="9" type="primary">rbsK</name>
    <name evidence="11" type="ORF">SAMN04488567_3167</name>
</gene>
<evidence type="ECO:0000256" key="6">
    <source>
        <dbReference type="ARBA" id="ARBA00022842"/>
    </source>
</evidence>
<accession>A0A1G7HJB0</accession>
<keyword evidence="5 9" id="KW-0067">ATP-binding</keyword>
<dbReference type="GO" id="GO:0019303">
    <property type="term" value="P:D-ribose catabolic process"/>
    <property type="evidence" value="ECO:0007669"/>
    <property type="project" value="UniProtKB-UniRule"/>
</dbReference>
<feature type="binding site" evidence="9">
    <location>
        <position position="180"/>
    </location>
    <ligand>
        <name>ATP</name>
        <dbReference type="ChEBI" id="CHEBI:30616"/>
    </ligand>
</feature>
<comment type="subcellular location">
    <subcellularLocation>
        <location evidence="9">Cytoplasm</location>
    </subcellularLocation>
</comment>
<comment type="pathway">
    <text evidence="9">Carbohydrate metabolism; D-ribose degradation; D-ribose 5-phosphate from beta-D-ribopyranose: step 2/2.</text>
</comment>
<keyword evidence="3 9" id="KW-0547">Nucleotide-binding</keyword>
<dbReference type="InterPro" id="IPR002139">
    <property type="entry name" value="Ribo/fructo_kinase"/>
</dbReference>
<comment type="subunit">
    <text evidence="9">Homodimer.</text>
</comment>
<dbReference type="UniPathway" id="UPA00916">
    <property type="reaction ID" value="UER00889"/>
</dbReference>
<evidence type="ECO:0000256" key="2">
    <source>
        <dbReference type="ARBA" id="ARBA00022723"/>
    </source>
</evidence>
<keyword evidence="8 9" id="KW-0119">Carbohydrate metabolism</keyword>
<name>A0A1G7HJB0_9RHOB</name>
<dbReference type="PANTHER" id="PTHR10584">
    <property type="entry name" value="SUGAR KINASE"/>
    <property type="match status" value="1"/>
</dbReference>
<evidence type="ECO:0000259" key="10">
    <source>
        <dbReference type="Pfam" id="PF00294"/>
    </source>
</evidence>
<evidence type="ECO:0000256" key="7">
    <source>
        <dbReference type="ARBA" id="ARBA00022958"/>
    </source>
</evidence>
<feature type="binding site" evidence="9">
    <location>
        <position position="270"/>
    </location>
    <ligand>
        <name>K(+)</name>
        <dbReference type="ChEBI" id="CHEBI:29103"/>
    </ligand>
</feature>
<dbReference type="Pfam" id="PF00294">
    <property type="entry name" value="PfkB"/>
    <property type="match status" value="1"/>
</dbReference>
<comment type="similarity">
    <text evidence="9">Belongs to the carbohydrate kinase PfkB family. Ribokinase subfamily.</text>
</comment>
<dbReference type="PANTHER" id="PTHR10584:SF166">
    <property type="entry name" value="RIBOKINASE"/>
    <property type="match status" value="1"/>
</dbReference>
<feature type="binding site" evidence="9">
    <location>
        <position position="131"/>
    </location>
    <ligand>
        <name>substrate</name>
    </ligand>
</feature>
<comment type="catalytic activity">
    <reaction evidence="9">
        <text>D-ribose + ATP = D-ribose 5-phosphate + ADP + H(+)</text>
        <dbReference type="Rhea" id="RHEA:13697"/>
        <dbReference type="ChEBI" id="CHEBI:15378"/>
        <dbReference type="ChEBI" id="CHEBI:30616"/>
        <dbReference type="ChEBI" id="CHEBI:47013"/>
        <dbReference type="ChEBI" id="CHEBI:78346"/>
        <dbReference type="ChEBI" id="CHEBI:456216"/>
        <dbReference type="EC" id="2.7.1.15"/>
    </reaction>
</comment>
<dbReference type="Gene3D" id="3.40.1190.20">
    <property type="match status" value="1"/>
</dbReference>
<evidence type="ECO:0000256" key="1">
    <source>
        <dbReference type="ARBA" id="ARBA00022679"/>
    </source>
</evidence>
<evidence type="ECO:0000313" key="12">
    <source>
        <dbReference type="Proteomes" id="UP000198922"/>
    </source>
</evidence>